<evidence type="ECO:0000256" key="5">
    <source>
        <dbReference type="ARBA" id="ARBA00022597"/>
    </source>
</evidence>
<evidence type="ECO:0000256" key="10">
    <source>
        <dbReference type="RuleBase" id="RU367050"/>
    </source>
</evidence>
<keyword evidence="5 10" id="KW-0762">Sugar transport</keyword>
<feature type="transmembrane region" description="Helical" evidence="9">
    <location>
        <begin position="434"/>
        <end position="457"/>
    </location>
</feature>
<dbReference type="RefSeq" id="WP_377464620.1">
    <property type="nucleotide sequence ID" value="NZ_JBHUOP010000001.1"/>
</dbReference>
<dbReference type="InterPro" id="IPR035277">
    <property type="entry name" value="MalF_N"/>
</dbReference>
<feature type="transmembrane region" description="Helical" evidence="9">
    <location>
        <begin position="391"/>
        <end position="413"/>
    </location>
</feature>
<dbReference type="PANTHER" id="PTHR47314:SF1">
    <property type="entry name" value="MALTOSE_MALTODEXTRIN TRANSPORT SYSTEM PERMEASE PROTEIN MALF"/>
    <property type="match status" value="1"/>
</dbReference>
<dbReference type="Gene3D" id="1.20.58.370">
    <property type="entry name" value="MalF N-terminal region-like"/>
    <property type="match status" value="1"/>
</dbReference>
<evidence type="ECO:0000256" key="6">
    <source>
        <dbReference type="ARBA" id="ARBA00022692"/>
    </source>
</evidence>
<evidence type="ECO:0000256" key="7">
    <source>
        <dbReference type="ARBA" id="ARBA00022989"/>
    </source>
</evidence>
<dbReference type="Gene3D" id="3.10.650.10">
    <property type="entry name" value="MalF N-terminal region-like"/>
    <property type="match status" value="1"/>
</dbReference>
<evidence type="ECO:0000256" key="3">
    <source>
        <dbReference type="ARBA" id="ARBA00022448"/>
    </source>
</evidence>
<keyword evidence="3 9" id="KW-0813">Transport</keyword>
<proteinExistence type="inferred from homology"/>
<dbReference type="Pfam" id="PF00528">
    <property type="entry name" value="BPD_transp_1"/>
    <property type="match status" value="1"/>
</dbReference>
<dbReference type="SUPFAM" id="SSF161098">
    <property type="entry name" value="MetI-like"/>
    <property type="match status" value="1"/>
</dbReference>
<dbReference type="PROSITE" id="PS50928">
    <property type="entry name" value="ABC_TM1"/>
    <property type="match status" value="1"/>
</dbReference>
<dbReference type="InterPro" id="IPR032550">
    <property type="entry name" value="TM_PBP2_N"/>
</dbReference>
<evidence type="ECO:0000256" key="4">
    <source>
        <dbReference type="ARBA" id="ARBA00022475"/>
    </source>
</evidence>
<keyword evidence="14" id="KW-1185">Reference proteome</keyword>
<dbReference type="InterPro" id="IPR035906">
    <property type="entry name" value="MetI-like_sf"/>
</dbReference>
<evidence type="ECO:0000256" key="1">
    <source>
        <dbReference type="ARBA" id="ARBA00004651"/>
    </source>
</evidence>
<comment type="caution">
    <text evidence="13">The sequence shown here is derived from an EMBL/GenBank/DDBJ whole genome shotgun (WGS) entry which is preliminary data.</text>
</comment>
<sequence length="535" mass="58265">MTLQQESVVPPGSDTPSTGLGRMDNSPARNVKPGFLVKLVLMALINAFGLYGLLSAWAVDAWGIFTGLIIALVAANWVYFSRRAIPGKYLYPGLLFLFTYQLFTMAYTGYVAFTNYGDGHNSTKSDAISAILAYNETRVEGTAGYPLAVVADDDGNLGFAIVEDGVAKLGTAEQPLEPVEATVDGGRVTAIDGYTVLPFADLAARQTEVTTLRVPLTENAEDGSLRTLDATNAYVYESILEYDDAADTMTNLVTGTVYTPNDRGSFVSADGEELTPGWRVYVGTENFTKMFTDSRLSGPFVKIALWTFAFAFLSVVTTFALGLALALVFNDPRVRGRKIYRSLLILPYAFPGFLSALVWRGMLNERFGYINEVVLGGANIPWLTDPTLAKISILMVNLWLGFPYMFLITTGALQSIPGDVLESARMDGASPWRVLRSIILPLLMVSTAPLLISSFAFNFNNFSLIYMLTGGGPNFQGSPLLIGNTDILISMVYSVAFESGVKQYGLASAVSILIFIFVGFVSWLGFRRTRTLEEL</sequence>
<organism evidence="13 14">
    <name type="scientific">Populibacterium corticicola</name>
    <dbReference type="NCBI Taxonomy" id="1812826"/>
    <lineage>
        <taxon>Bacteria</taxon>
        <taxon>Bacillati</taxon>
        <taxon>Actinomycetota</taxon>
        <taxon>Actinomycetes</taxon>
        <taxon>Micrococcales</taxon>
        <taxon>Jonesiaceae</taxon>
        <taxon>Populibacterium</taxon>
    </lineage>
</organism>
<evidence type="ECO:0000313" key="13">
    <source>
        <dbReference type="EMBL" id="MFD2839186.1"/>
    </source>
</evidence>
<protein>
    <recommendedName>
        <fullName evidence="10">Maltose/maltodextrin transport system permease protein</fullName>
    </recommendedName>
</protein>
<feature type="transmembrane region" description="Helical" evidence="9">
    <location>
        <begin position="35"/>
        <end position="55"/>
    </location>
</feature>
<evidence type="ECO:0000259" key="12">
    <source>
        <dbReference type="PROSITE" id="PS50928"/>
    </source>
</evidence>
<keyword evidence="4 10" id="KW-1003">Cell membrane</keyword>
<keyword evidence="6 9" id="KW-0812">Transmembrane</keyword>
<comment type="function">
    <text evidence="10">Part of the ABC transporter complex MalEFGK involved in maltose/maltodextrin import. Probably responsible for the translocation of the substrate across the membrane.</text>
</comment>
<dbReference type="Gene3D" id="1.10.3720.10">
    <property type="entry name" value="MetI-like"/>
    <property type="match status" value="1"/>
</dbReference>
<feature type="region of interest" description="Disordered" evidence="11">
    <location>
        <begin position="1"/>
        <end position="26"/>
    </location>
</feature>
<keyword evidence="8 9" id="KW-0472">Membrane</keyword>
<reference evidence="14" key="1">
    <citation type="journal article" date="2019" name="Int. J. Syst. Evol. Microbiol.">
        <title>The Global Catalogue of Microorganisms (GCM) 10K type strain sequencing project: providing services to taxonomists for standard genome sequencing and annotation.</title>
        <authorList>
            <consortium name="The Broad Institute Genomics Platform"/>
            <consortium name="The Broad Institute Genome Sequencing Center for Infectious Disease"/>
            <person name="Wu L."/>
            <person name="Ma J."/>
        </authorList>
    </citation>
    <scope>NUCLEOTIDE SEQUENCE [LARGE SCALE GENOMIC DNA]</scope>
    <source>
        <strain evidence="14">KCTC 33576</strain>
    </source>
</reference>
<evidence type="ECO:0000313" key="14">
    <source>
        <dbReference type="Proteomes" id="UP001597391"/>
    </source>
</evidence>
<dbReference type="CDD" id="cd06261">
    <property type="entry name" value="TM_PBP2"/>
    <property type="match status" value="1"/>
</dbReference>
<dbReference type="InterPro" id="IPR000515">
    <property type="entry name" value="MetI-like"/>
</dbReference>
<feature type="transmembrane region" description="Helical" evidence="9">
    <location>
        <begin position="504"/>
        <end position="526"/>
    </location>
</feature>
<dbReference type="SUPFAM" id="SSF160964">
    <property type="entry name" value="MalF N-terminal region-like"/>
    <property type="match status" value="1"/>
</dbReference>
<evidence type="ECO:0000256" key="11">
    <source>
        <dbReference type="SAM" id="MobiDB-lite"/>
    </source>
</evidence>
<keyword evidence="7 9" id="KW-1133">Transmembrane helix</keyword>
<comment type="similarity">
    <text evidence="2 10">Belongs to the binding-protein-dependent transport system permease family. MalFG subfamily.</text>
</comment>
<evidence type="ECO:0000256" key="2">
    <source>
        <dbReference type="ARBA" id="ARBA00009047"/>
    </source>
</evidence>
<gene>
    <name evidence="13" type="ORF">ACFSYH_01165</name>
</gene>
<evidence type="ECO:0000256" key="8">
    <source>
        <dbReference type="ARBA" id="ARBA00023136"/>
    </source>
</evidence>
<feature type="domain" description="ABC transmembrane type-1" evidence="12">
    <location>
        <begin position="304"/>
        <end position="525"/>
    </location>
</feature>
<feature type="transmembrane region" description="Helical" evidence="9">
    <location>
        <begin position="61"/>
        <end position="80"/>
    </location>
</feature>
<accession>A0ABW5XDA8</accession>
<comment type="subcellular location">
    <subcellularLocation>
        <location evidence="1 9">Cell membrane</location>
        <topology evidence="1 9">Multi-pass membrane protein</topology>
    </subcellularLocation>
</comment>
<evidence type="ECO:0000256" key="9">
    <source>
        <dbReference type="RuleBase" id="RU363032"/>
    </source>
</evidence>
<name>A0ABW5XDA8_9MICO</name>
<dbReference type="Pfam" id="PF16296">
    <property type="entry name" value="TM_PBP2_N"/>
    <property type="match status" value="1"/>
</dbReference>
<dbReference type="PANTHER" id="PTHR47314">
    <property type="entry name" value="MALTOSE/MALTODEXTRIN TRANSPORT SYSTEM PERMEASE PROTEIN MALF"/>
    <property type="match status" value="1"/>
</dbReference>
<feature type="transmembrane region" description="Helical" evidence="9">
    <location>
        <begin position="339"/>
        <end position="359"/>
    </location>
</feature>
<dbReference type="EMBL" id="JBHUOP010000001">
    <property type="protein sequence ID" value="MFD2839186.1"/>
    <property type="molecule type" value="Genomic_DNA"/>
</dbReference>
<feature type="transmembrane region" description="Helical" evidence="9">
    <location>
        <begin position="89"/>
        <end position="113"/>
    </location>
</feature>
<feature type="transmembrane region" description="Helical" evidence="9">
    <location>
        <begin position="303"/>
        <end position="327"/>
    </location>
</feature>
<dbReference type="Proteomes" id="UP001597391">
    <property type="component" value="Unassembled WGS sequence"/>
</dbReference>